<protein>
    <submittedName>
        <fullName evidence="3">Uncharacterized protein</fullName>
    </submittedName>
</protein>
<gene>
    <name evidence="3" type="ORF">ABCS64_05500</name>
</gene>
<accession>A0ABV4UEW8</accession>
<feature type="compositionally biased region" description="Basic residues" evidence="1">
    <location>
        <begin position="96"/>
        <end position="114"/>
    </location>
</feature>
<reference evidence="4" key="1">
    <citation type="submission" date="2024-06" db="EMBL/GenBank/DDBJ databases">
        <title>Radixoralia hellwigii gen. nov., sp nov., isolated from a root canal in the human oral cavity.</title>
        <authorList>
            <person name="Bartsch S."/>
            <person name="Wittmer A."/>
            <person name="Schulz A.-K."/>
            <person name="Neumann-Schaal M."/>
            <person name="Wolf J."/>
            <person name="Gronow S."/>
            <person name="Tennert C."/>
            <person name="Haecker G."/>
            <person name="Cieplik F."/>
            <person name="Al-Ahmad A."/>
        </authorList>
    </citation>
    <scope>NUCLEOTIDE SEQUENCE [LARGE SCALE GENOMIC DNA]</scope>
    <source>
        <strain evidence="4">Wk13</strain>
    </source>
</reference>
<dbReference type="RefSeq" id="WP_418890895.1">
    <property type="nucleotide sequence ID" value="NZ_JBEUWX010000002.1"/>
</dbReference>
<feature type="signal peptide" evidence="2">
    <location>
        <begin position="1"/>
        <end position="23"/>
    </location>
</feature>
<dbReference type="Proteomes" id="UP001574673">
    <property type="component" value="Unassembled WGS sequence"/>
</dbReference>
<feature type="chain" id="PRO_5045257607" evidence="2">
    <location>
        <begin position="24"/>
        <end position="114"/>
    </location>
</feature>
<evidence type="ECO:0000313" key="4">
    <source>
        <dbReference type="Proteomes" id="UP001574673"/>
    </source>
</evidence>
<feature type="region of interest" description="Disordered" evidence="1">
    <location>
        <begin position="32"/>
        <end position="53"/>
    </location>
</feature>
<keyword evidence="4" id="KW-1185">Reference proteome</keyword>
<name>A0ABV4UEW8_9RHOO</name>
<evidence type="ECO:0000256" key="1">
    <source>
        <dbReference type="SAM" id="MobiDB-lite"/>
    </source>
</evidence>
<keyword evidence="2" id="KW-0732">Signal</keyword>
<evidence type="ECO:0000313" key="3">
    <source>
        <dbReference type="EMBL" id="MFA9949788.1"/>
    </source>
</evidence>
<feature type="region of interest" description="Disordered" evidence="1">
    <location>
        <begin position="91"/>
        <end position="114"/>
    </location>
</feature>
<organism evidence="3 4">
    <name type="scientific">Dentiradicibacter hellwigii</name>
    <dbReference type="NCBI Taxonomy" id="3149053"/>
    <lineage>
        <taxon>Bacteria</taxon>
        <taxon>Pseudomonadati</taxon>
        <taxon>Pseudomonadota</taxon>
        <taxon>Betaproteobacteria</taxon>
        <taxon>Rhodocyclales</taxon>
        <taxon>Rhodocyclaceae</taxon>
        <taxon>Dentiradicibacter</taxon>
    </lineage>
</organism>
<proteinExistence type="predicted"/>
<comment type="caution">
    <text evidence="3">The sequence shown here is derived from an EMBL/GenBank/DDBJ whole genome shotgun (WGS) entry which is preliminary data.</text>
</comment>
<evidence type="ECO:0000256" key="2">
    <source>
        <dbReference type="SAM" id="SignalP"/>
    </source>
</evidence>
<sequence length="114" mass="12494">MKPRRLSLLALSSALFLALPAIAQQGPAGVPGAPLLGAEIAPPPPPHTAQPTLLPSAEKTHAVPQCRKAKNIKQCEERHFRRVARREARAACKAQPQHKRKSCVNRYLKKKAKK</sequence>
<dbReference type="EMBL" id="JBEUWX010000002">
    <property type="protein sequence ID" value="MFA9949788.1"/>
    <property type="molecule type" value="Genomic_DNA"/>
</dbReference>